<evidence type="ECO:0000256" key="1">
    <source>
        <dbReference type="ARBA" id="ARBA00000085"/>
    </source>
</evidence>
<dbReference type="CDD" id="cd00082">
    <property type="entry name" value="HisKA"/>
    <property type="match status" value="1"/>
</dbReference>
<evidence type="ECO:0000259" key="16">
    <source>
        <dbReference type="PROSITE" id="PS50109"/>
    </source>
</evidence>
<evidence type="ECO:0000256" key="4">
    <source>
        <dbReference type="ARBA" id="ARBA00022475"/>
    </source>
</evidence>
<dbReference type="SMART" id="SM00388">
    <property type="entry name" value="HisKA"/>
    <property type="match status" value="1"/>
</dbReference>
<dbReference type="SMART" id="SM00387">
    <property type="entry name" value="HATPase_c"/>
    <property type="match status" value="1"/>
</dbReference>
<dbReference type="InterPro" id="IPR017232">
    <property type="entry name" value="NtrY"/>
</dbReference>
<evidence type="ECO:0000256" key="11">
    <source>
        <dbReference type="ARBA" id="ARBA00022989"/>
    </source>
</evidence>
<evidence type="ECO:0000256" key="9">
    <source>
        <dbReference type="ARBA" id="ARBA00022777"/>
    </source>
</evidence>
<dbReference type="InterPro" id="IPR035965">
    <property type="entry name" value="PAS-like_dom_sf"/>
</dbReference>
<feature type="compositionally biased region" description="Basic and acidic residues" evidence="14">
    <location>
        <begin position="760"/>
        <end position="769"/>
    </location>
</feature>
<dbReference type="Proteomes" id="UP000295096">
    <property type="component" value="Unassembled WGS sequence"/>
</dbReference>
<dbReference type="InterPro" id="IPR003594">
    <property type="entry name" value="HATPase_dom"/>
</dbReference>
<reference evidence="18 19" key="1">
    <citation type="journal article" date="2016" name="J. Microbiol.">
        <title>Dankookia rubra gen. nov., sp. nov., an alphaproteobacterium isolated from sediment of a shallow stream.</title>
        <authorList>
            <person name="Kim W.H."/>
            <person name="Kim D.H."/>
            <person name="Kang K."/>
            <person name="Ahn T.Y."/>
        </authorList>
    </citation>
    <scope>NUCLEOTIDE SEQUENCE [LARGE SCALE GENOMIC DNA]</scope>
    <source>
        <strain evidence="18 19">JCM30602</strain>
    </source>
</reference>
<proteinExistence type="predicted"/>
<dbReference type="InterPro" id="IPR003660">
    <property type="entry name" value="HAMP_dom"/>
</dbReference>
<dbReference type="Pfam" id="PF19312">
    <property type="entry name" value="NtrY_N"/>
    <property type="match status" value="1"/>
</dbReference>
<accession>A0A4R5QBM1</accession>
<dbReference type="InterPro" id="IPR036890">
    <property type="entry name" value="HATPase_C_sf"/>
</dbReference>
<dbReference type="Gene3D" id="6.10.340.10">
    <property type="match status" value="1"/>
</dbReference>
<dbReference type="PROSITE" id="PS50885">
    <property type="entry name" value="HAMP"/>
    <property type="match status" value="1"/>
</dbReference>
<comment type="caution">
    <text evidence="18">The sequence shown here is derived from an EMBL/GenBank/DDBJ whole genome shotgun (WGS) entry which is preliminary data.</text>
</comment>
<feature type="domain" description="HAMP" evidence="17">
    <location>
        <begin position="344"/>
        <end position="397"/>
    </location>
</feature>
<keyword evidence="8" id="KW-0547">Nucleotide-binding</keyword>
<dbReference type="EMBL" id="SMSJ01000058">
    <property type="protein sequence ID" value="TDH59667.1"/>
    <property type="molecule type" value="Genomic_DNA"/>
</dbReference>
<dbReference type="Gene3D" id="3.30.565.10">
    <property type="entry name" value="Histidine kinase-like ATPase, C-terminal domain"/>
    <property type="match status" value="1"/>
</dbReference>
<evidence type="ECO:0000256" key="13">
    <source>
        <dbReference type="ARBA" id="ARBA00023136"/>
    </source>
</evidence>
<evidence type="ECO:0000256" key="7">
    <source>
        <dbReference type="ARBA" id="ARBA00022692"/>
    </source>
</evidence>
<dbReference type="GO" id="GO:0005524">
    <property type="term" value="F:ATP binding"/>
    <property type="evidence" value="ECO:0007669"/>
    <property type="project" value="UniProtKB-KW"/>
</dbReference>
<comment type="catalytic activity">
    <reaction evidence="1">
        <text>ATP + protein L-histidine = ADP + protein N-phospho-L-histidine.</text>
        <dbReference type="EC" id="2.7.13.3"/>
    </reaction>
</comment>
<dbReference type="AlphaFoldDB" id="A0A4R5QBM1"/>
<keyword evidence="4" id="KW-1003">Cell membrane</keyword>
<dbReference type="PRINTS" id="PR00344">
    <property type="entry name" value="BCTRLSENSOR"/>
</dbReference>
<keyword evidence="5" id="KW-0597">Phosphoprotein</keyword>
<dbReference type="Pfam" id="PF00672">
    <property type="entry name" value="HAMP"/>
    <property type="match status" value="1"/>
</dbReference>
<evidence type="ECO:0000259" key="17">
    <source>
        <dbReference type="PROSITE" id="PS50885"/>
    </source>
</evidence>
<dbReference type="SUPFAM" id="SSF55874">
    <property type="entry name" value="ATPase domain of HSP90 chaperone/DNA topoisomerase II/histidine kinase"/>
    <property type="match status" value="1"/>
</dbReference>
<keyword evidence="6" id="KW-0808">Transferase</keyword>
<dbReference type="InterPro" id="IPR045671">
    <property type="entry name" value="NtrY-like_N"/>
</dbReference>
<sequence>MRIPRPGGGRAAAPAGRLPEEETDAAGRPRSLLRRVADLLLGRGMTLGLAVGALLLGIATFTVLSNGSPFGPTRPGVELGLMLVSVLVLCLLGASLAGRLVRVWAERRRGSAGSRLHVRLVLLFGVVAVVPSILVAGFAAAFFNLGIQAWFGDRVRTALEASRQVAQAYLEEHRNNIRGDALAMANDLNRAGGLLLADQGRSFAQVLATHTLLRGLTEAVVFDPTLRRPMAQYGPTANFELDPPPDWAIDIARQGEVAVLPDEQAGRVRAVVALDSRPMLMLVIGRPVDPEVVNNQQRAEREVAQYEQLDRNRYGLQLTFIMIFAIATLLVLLAAVLIGLVLANQLARPIGRLIVAAERVRAGDLSTRVEESAADEELSSLTRAFNRMTNQLAAQRSELMQAYRQIDDRRRFTEAVLAGVSAGVVGLEPDGRINLPNRRASELLGLDLDAGIGLPLGAVVPEFGPLLERVGEEDAQAPDRAITAEIRIGPPSNRRTLLAQVGAELQASAEGDRAPRIAGYVLTFDDITELLSAQRKAAWADVARRIAHEIKNPLTPIQLSAERLKRRYLKQISNDPETFIACTDTIVRQVGDIGRMVDEFSAFARMPQPVIKPEDLSQVLREALVLQRDAHPEIEYRIELPEAAPVVACDRRLLGQALTNLLQNAADAVTMRAQGETQGENLAESQDTAPRAPGDVAGHITVRIEPGEDIVAIAVEDDGIGLPQGDERERLAEPYVTHKAKGTGLGLAIVKKIMEDHGGRLGLEDRPRDPGAGGDGAGARAVLTLPWRPAQDRPLAGDNDRPDGSMRRAHGA</sequence>
<evidence type="ECO:0000256" key="12">
    <source>
        <dbReference type="ARBA" id="ARBA00023012"/>
    </source>
</evidence>
<protein>
    <recommendedName>
        <fullName evidence="3">histidine kinase</fullName>
        <ecNumber evidence="3">2.7.13.3</ecNumber>
    </recommendedName>
</protein>
<dbReference type="Gene3D" id="1.10.287.130">
    <property type="match status" value="1"/>
</dbReference>
<feature type="compositionally biased region" description="Gly residues" evidence="14">
    <location>
        <begin position="1"/>
        <end position="10"/>
    </location>
</feature>
<feature type="transmembrane region" description="Helical" evidence="15">
    <location>
        <begin position="81"/>
        <end position="101"/>
    </location>
</feature>
<dbReference type="PANTHER" id="PTHR43065:SF10">
    <property type="entry name" value="PEROXIDE STRESS-ACTIVATED HISTIDINE KINASE MAK3"/>
    <property type="match status" value="1"/>
</dbReference>
<dbReference type="Pfam" id="PF02518">
    <property type="entry name" value="HATPase_c"/>
    <property type="match status" value="1"/>
</dbReference>
<evidence type="ECO:0000313" key="18">
    <source>
        <dbReference type="EMBL" id="TDH59667.1"/>
    </source>
</evidence>
<evidence type="ECO:0000256" key="14">
    <source>
        <dbReference type="SAM" id="MobiDB-lite"/>
    </source>
</evidence>
<dbReference type="InterPro" id="IPR003661">
    <property type="entry name" value="HisK_dim/P_dom"/>
</dbReference>
<dbReference type="SUPFAM" id="SSF55785">
    <property type="entry name" value="PYP-like sensor domain (PAS domain)"/>
    <property type="match status" value="1"/>
</dbReference>
<evidence type="ECO:0000256" key="15">
    <source>
        <dbReference type="SAM" id="Phobius"/>
    </source>
</evidence>
<feature type="region of interest" description="Disordered" evidence="14">
    <location>
        <begin position="1"/>
        <end position="26"/>
    </location>
</feature>
<dbReference type="Pfam" id="PF00512">
    <property type="entry name" value="HisKA"/>
    <property type="match status" value="1"/>
</dbReference>
<dbReference type="InterPro" id="IPR005467">
    <property type="entry name" value="His_kinase_dom"/>
</dbReference>
<keyword evidence="10" id="KW-0067">ATP-binding</keyword>
<dbReference type="EC" id="2.7.13.3" evidence="3"/>
<feature type="compositionally biased region" description="Polar residues" evidence="14">
    <location>
        <begin position="675"/>
        <end position="688"/>
    </location>
</feature>
<feature type="transmembrane region" description="Helical" evidence="15">
    <location>
        <begin position="121"/>
        <end position="143"/>
    </location>
</feature>
<dbReference type="SUPFAM" id="SSF158472">
    <property type="entry name" value="HAMP domain-like"/>
    <property type="match status" value="1"/>
</dbReference>
<keyword evidence="9 18" id="KW-0418">Kinase</keyword>
<dbReference type="GO" id="GO:0005886">
    <property type="term" value="C:plasma membrane"/>
    <property type="evidence" value="ECO:0007669"/>
    <property type="project" value="UniProtKB-SubCell"/>
</dbReference>
<dbReference type="PANTHER" id="PTHR43065">
    <property type="entry name" value="SENSOR HISTIDINE KINASE"/>
    <property type="match status" value="1"/>
</dbReference>
<organism evidence="18 19">
    <name type="scientific">Dankookia rubra</name>
    <dbReference type="NCBI Taxonomy" id="1442381"/>
    <lineage>
        <taxon>Bacteria</taxon>
        <taxon>Pseudomonadati</taxon>
        <taxon>Pseudomonadota</taxon>
        <taxon>Alphaproteobacteria</taxon>
        <taxon>Acetobacterales</taxon>
        <taxon>Roseomonadaceae</taxon>
        <taxon>Dankookia</taxon>
    </lineage>
</organism>
<evidence type="ECO:0000256" key="8">
    <source>
        <dbReference type="ARBA" id="ARBA00022741"/>
    </source>
</evidence>
<evidence type="ECO:0000256" key="5">
    <source>
        <dbReference type="ARBA" id="ARBA00022553"/>
    </source>
</evidence>
<keyword evidence="13 15" id="KW-0472">Membrane</keyword>
<name>A0A4R5QBM1_9PROT</name>
<gene>
    <name evidence="18" type="ORF">E2C06_26245</name>
</gene>
<keyword evidence="11 15" id="KW-1133">Transmembrane helix</keyword>
<evidence type="ECO:0000256" key="3">
    <source>
        <dbReference type="ARBA" id="ARBA00012438"/>
    </source>
</evidence>
<evidence type="ECO:0000256" key="10">
    <source>
        <dbReference type="ARBA" id="ARBA00022840"/>
    </source>
</evidence>
<dbReference type="SUPFAM" id="SSF47384">
    <property type="entry name" value="Homodimeric domain of signal transducing histidine kinase"/>
    <property type="match status" value="1"/>
</dbReference>
<feature type="region of interest" description="Disordered" evidence="14">
    <location>
        <begin position="673"/>
        <end position="695"/>
    </location>
</feature>
<dbReference type="PIRSF" id="PIRSF037532">
    <property type="entry name" value="STHK_NtrY"/>
    <property type="match status" value="1"/>
</dbReference>
<dbReference type="CDD" id="cd06225">
    <property type="entry name" value="HAMP"/>
    <property type="match status" value="1"/>
</dbReference>
<keyword evidence="19" id="KW-1185">Reference proteome</keyword>
<feature type="domain" description="Histidine kinase" evidence="16">
    <location>
        <begin position="545"/>
        <end position="789"/>
    </location>
</feature>
<feature type="transmembrane region" description="Helical" evidence="15">
    <location>
        <begin position="40"/>
        <end position="61"/>
    </location>
</feature>
<evidence type="ECO:0000256" key="6">
    <source>
        <dbReference type="ARBA" id="ARBA00022679"/>
    </source>
</evidence>
<dbReference type="PROSITE" id="PS50109">
    <property type="entry name" value="HIS_KIN"/>
    <property type="match status" value="1"/>
</dbReference>
<comment type="subcellular location">
    <subcellularLocation>
        <location evidence="2">Cell membrane</location>
        <topology evidence="2">Multi-pass membrane protein</topology>
    </subcellularLocation>
</comment>
<dbReference type="OrthoDB" id="9776727at2"/>
<dbReference type="Gene3D" id="3.30.450.20">
    <property type="entry name" value="PAS domain"/>
    <property type="match status" value="1"/>
</dbReference>
<dbReference type="SMART" id="SM00304">
    <property type="entry name" value="HAMP"/>
    <property type="match status" value="1"/>
</dbReference>
<evidence type="ECO:0000256" key="2">
    <source>
        <dbReference type="ARBA" id="ARBA00004651"/>
    </source>
</evidence>
<feature type="transmembrane region" description="Helical" evidence="15">
    <location>
        <begin position="318"/>
        <end position="343"/>
    </location>
</feature>
<dbReference type="InterPro" id="IPR004358">
    <property type="entry name" value="Sig_transdc_His_kin-like_C"/>
</dbReference>
<dbReference type="InterPro" id="IPR036097">
    <property type="entry name" value="HisK_dim/P_sf"/>
</dbReference>
<dbReference type="GO" id="GO:0000155">
    <property type="term" value="F:phosphorelay sensor kinase activity"/>
    <property type="evidence" value="ECO:0007669"/>
    <property type="project" value="InterPro"/>
</dbReference>
<feature type="region of interest" description="Disordered" evidence="14">
    <location>
        <begin position="760"/>
        <end position="812"/>
    </location>
</feature>
<keyword evidence="7 15" id="KW-0812">Transmembrane</keyword>
<keyword evidence="12" id="KW-0902">Two-component regulatory system</keyword>
<evidence type="ECO:0000313" key="19">
    <source>
        <dbReference type="Proteomes" id="UP000295096"/>
    </source>
</evidence>